<reference evidence="2" key="1">
    <citation type="submission" date="2018-03" db="EMBL/GenBank/DDBJ databases">
        <authorList>
            <person name="Guldener U."/>
        </authorList>
    </citation>
    <scope>NUCLEOTIDE SEQUENCE</scope>
</reference>
<dbReference type="EMBL" id="ONZP01000685">
    <property type="protein sequence ID" value="SPJ89631.1"/>
    <property type="molecule type" value="Genomic_DNA"/>
</dbReference>
<gene>
    <name evidence="2" type="ORF">FTOL_12992</name>
</gene>
<evidence type="ECO:0000313" key="2">
    <source>
        <dbReference type="EMBL" id="SPJ89631.1"/>
    </source>
</evidence>
<evidence type="ECO:0000313" key="3">
    <source>
        <dbReference type="Proteomes" id="UP001187734"/>
    </source>
</evidence>
<feature type="compositionally biased region" description="Basic residues" evidence="1">
    <location>
        <begin position="63"/>
        <end position="73"/>
    </location>
</feature>
<organism evidence="2 3">
    <name type="scientific">Fusarium torulosum</name>
    <dbReference type="NCBI Taxonomy" id="33205"/>
    <lineage>
        <taxon>Eukaryota</taxon>
        <taxon>Fungi</taxon>
        <taxon>Dikarya</taxon>
        <taxon>Ascomycota</taxon>
        <taxon>Pezizomycotina</taxon>
        <taxon>Sordariomycetes</taxon>
        <taxon>Hypocreomycetidae</taxon>
        <taxon>Hypocreales</taxon>
        <taxon>Nectriaceae</taxon>
        <taxon>Fusarium</taxon>
    </lineage>
</organism>
<accession>A0AAE8SPF0</accession>
<feature type="region of interest" description="Disordered" evidence="1">
    <location>
        <begin position="55"/>
        <end position="83"/>
    </location>
</feature>
<name>A0AAE8SPF0_9HYPO</name>
<evidence type="ECO:0000256" key="1">
    <source>
        <dbReference type="SAM" id="MobiDB-lite"/>
    </source>
</evidence>
<sequence length="256" mass="28070">MADDWQSEFLTSRHVHNRQSRKSTARNTGSSSVLQAFGSYEVQCSSAEAAAQSFQQETALHRDSKKTHRRQKRPSGSLLQINSFTDNEDGLAGTLCLIGALDATIILAGSRKSLHTLLDEDVAKVGLCAGTVSGSSDEENNTQSQESETVKAPNDCSQHHTSSLAASGDVEEKELLRFNNFEKNTFRQPKFWFAWTGKIMYSPSAAGNATIDSADEELQSGMGYLVFSGSKYKKFQGTISCELLGWKDVAIVGWKR</sequence>
<comment type="caution">
    <text evidence="2">The sequence shown here is derived from an EMBL/GenBank/DDBJ whole genome shotgun (WGS) entry which is preliminary data.</text>
</comment>
<keyword evidence="3" id="KW-1185">Reference proteome</keyword>
<feature type="region of interest" description="Disordered" evidence="1">
    <location>
        <begin position="1"/>
        <end position="31"/>
    </location>
</feature>
<feature type="compositionally biased region" description="Basic residues" evidence="1">
    <location>
        <begin position="13"/>
        <end position="24"/>
    </location>
</feature>
<feature type="region of interest" description="Disordered" evidence="1">
    <location>
        <begin position="133"/>
        <end position="166"/>
    </location>
</feature>
<feature type="compositionally biased region" description="Polar residues" evidence="1">
    <location>
        <begin position="155"/>
        <end position="165"/>
    </location>
</feature>
<proteinExistence type="predicted"/>
<protein>
    <submittedName>
        <fullName evidence="2">Related to catalase</fullName>
    </submittedName>
</protein>
<dbReference type="Proteomes" id="UP001187734">
    <property type="component" value="Unassembled WGS sequence"/>
</dbReference>
<dbReference type="AlphaFoldDB" id="A0AAE8SPF0"/>